<dbReference type="FunCoup" id="W2RT60">
    <property type="interactions" value="307"/>
</dbReference>
<dbReference type="VEuPathDB" id="FungiDB:HMPREF1541_06960"/>
<dbReference type="Pfam" id="PF06644">
    <property type="entry name" value="ATP11"/>
    <property type="match status" value="1"/>
</dbReference>
<protein>
    <recommendedName>
        <fullName evidence="8">ATP11 protein</fullName>
    </recommendedName>
</protein>
<evidence type="ECO:0000313" key="6">
    <source>
        <dbReference type="EMBL" id="ETN38918.1"/>
    </source>
</evidence>
<dbReference type="STRING" id="1220924.W2RT60"/>
<evidence type="ECO:0000256" key="5">
    <source>
        <dbReference type="SAM" id="MobiDB-lite"/>
    </source>
</evidence>
<feature type="compositionally biased region" description="Low complexity" evidence="5">
    <location>
        <begin position="103"/>
        <end position="118"/>
    </location>
</feature>
<gene>
    <name evidence="6" type="ORF">HMPREF1541_06960</name>
</gene>
<keyword evidence="7" id="KW-1185">Reference proteome</keyword>
<name>W2RT60_CYPE1</name>
<evidence type="ECO:0000256" key="1">
    <source>
        <dbReference type="ARBA" id="ARBA00004173"/>
    </source>
</evidence>
<accession>W2RT60</accession>
<comment type="similarity">
    <text evidence="2">Belongs to the ATP11 family.</text>
</comment>
<dbReference type="eggNOG" id="KOG3281">
    <property type="taxonomic scope" value="Eukaryota"/>
</dbReference>
<dbReference type="InParanoid" id="W2RT60"/>
<dbReference type="OrthoDB" id="16535at2759"/>
<proteinExistence type="inferred from homology"/>
<feature type="region of interest" description="Disordered" evidence="5">
    <location>
        <begin position="77"/>
        <end position="132"/>
    </location>
</feature>
<dbReference type="GO" id="GO:0005739">
    <property type="term" value="C:mitochondrion"/>
    <property type="evidence" value="ECO:0007669"/>
    <property type="project" value="UniProtKB-SubCell"/>
</dbReference>
<evidence type="ECO:0000256" key="4">
    <source>
        <dbReference type="ARBA" id="ARBA00023128"/>
    </source>
</evidence>
<dbReference type="RefSeq" id="XP_008719507.1">
    <property type="nucleotide sequence ID" value="XM_008721285.1"/>
</dbReference>
<evidence type="ECO:0000313" key="7">
    <source>
        <dbReference type="Proteomes" id="UP000030752"/>
    </source>
</evidence>
<dbReference type="EMBL" id="KB822722">
    <property type="protein sequence ID" value="ETN38918.1"/>
    <property type="molecule type" value="Genomic_DNA"/>
</dbReference>
<dbReference type="Proteomes" id="UP000030752">
    <property type="component" value="Unassembled WGS sequence"/>
</dbReference>
<organism evidence="6 7">
    <name type="scientific">Cyphellophora europaea (strain CBS 101466)</name>
    <name type="common">Phialophora europaea</name>
    <dbReference type="NCBI Taxonomy" id="1220924"/>
    <lineage>
        <taxon>Eukaryota</taxon>
        <taxon>Fungi</taxon>
        <taxon>Dikarya</taxon>
        <taxon>Ascomycota</taxon>
        <taxon>Pezizomycotina</taxon>
        <taxon>Eurotiomycetes</taxon>
        <taxon>Chaetothyriomycetidae</taxon>
        <taxon>Chaetothyriales</taxon>
        <taxon>Cyphellophoraceae</taxon>
        <taxon>Cyphellophora</taxon>
    </lineage>
</organism>
<comment type="subcellular location">
    <subcellularLocation>
        <location evidence="1">Mitochondrion</location>
    </subcellularLocation>
</comment>
<dbReference type="GeneID" id="19974299"/>
<keyword evidence="3" id="KW-0809">Transit peptide</keyword>
<dbReference type="PANTHER" id="PTHR13126:SF0">
    <property type="entry name" value="ATP SYNTHASE MITOCHONDRIAL F1 COMPLEX ASSEMBLY FACTOR 1"/>
    <property type="match status" value="1"/>
</dbReference>
<dbReference type="GO" id="GO:0033615">
    <property type="term" value="P:mitochondrial proton-transporting ATP synthase complex assembly"/>
    <property type="evidence" value="ECO:0007669"/>
    <property type="project" value="TreeGrafter"/>
</dbReference>
<reference evidence="6 7" key="1">
    <citation type="submission" date="2013-03" db="EMBL/GenBank/DDBJ databases">
        <title>The Genome Sequence of Phialophora europaea CBS 101466.</title>
        <authorList>
            <consortium name="The Broad Institute Genomics Platform"/>
            <person name="Cuomo C."/>
            <person name="de Hoog S."/>
            <person name="Gorbushina A."/>
            <person name="Walker B."/>
            <person name="Young S.K."/>
            <person name="Zeng Q."/>
            <person name="Gargeya S."/>
            <person name="Fitzgerald M."/>
            <person name="Haas B."/>
            <person name="Abouelleil A."/>
            <person name="Allen A.W."/>
            <person name="Alvarado L."/>
            <person name="Arachchi H.M."/>
            <person name="Berlin A.M."/>
            <person name="Chapman S.B."/>
            <person name="Gainer-Dewar J."/>
            <person name="Goldberg J."/>
            <person name="Griggs A."/>
            <person name="Gujja S."/>
            <person name="Hansen M."/>
            <person name="Howarth C."/>
            <person name="Imamovic A."/>
            <person name="Ireland A."/>
            <person name="Larimer J."/>
            <person name="McCowan C."/>
            <person name="Murphy C."/>
            <person name="Pearson M."/>
            <person name="Poon T.W."/>
            <person name="Priest M."/>
            <person name="Roberts A."/>
            <person name="Saif S."/>
            <person name="Shea T."/>
            <person name="Sisk P."/>
            <person name="Sykes S."/>
            <person name="Wortman J."/>
            <person name="Nusbaum C."/>
            <person name="Birren B."/>
        </authorList>
    </citation>
    <scope>NUCLEOTIDE SEQUENCE [LARGE SCALE GENOMIC DNA]</scope>
    <source>
        <strain evidence="6 7">CBS 101466</strain>
    </source>
</reference>
<sequence length="361" mass="39441">MSYVAPRLTLRSFPRASTPIRLQRRYARVHDVRFVATQQRTSTIDEKYRAKLEQKAKSEGHESISSLKEAYADKISEHRRAASKPPPGASINTSSPLEPPSPSSSQPQQPTQSSQPPSRGAPGHKVPESGIKPLSSYLDLEKIASLPAKEIELLWRLRHASSPLSLCATIPLDTYRRMYASALQHPQFVLPLPRPASDDGSGDIQTSTDGFGPDAQRTTADVHFLQWGFHPPAKSATPPSGTAAGAGAKSENNHTSTVIFTHLAAFKLHGEHAQPHTTITHHLDLADSHGLVLLNGGVMEGRGVSVDEGRWLLMCLQKFYDFEGHGGGVGRERRQELLKKFSSGDSGFSLEELLDEAERVS</sequence>
<dbReference type="AlphaFoldDB" id="W2RT60"/>
<evidence type="ECO:0000256" key="3">
    <source>
        <dbReference type="ARBA" id="ARBA00022946"/>
    </source>
</evidence>
<keyword evidence="4" id="KW-0496">Mitochondrion</keyword>
<dbReference type="InterPro" id="IPR010591">
    <property type="entry name" value="ATP11"/>
</dbReference>
<evidence type="ECO:0008006" key="8">
    <source>
        <dbReference type="Google" id="ProtNLM"/>
    </source>
</evidence>
<evidence type="ECO:0000256" key="2">
    <source>
        <dbReference type="ARBA" id="ARBA00009116"/>
    </source>
</evidence>
<dbReference type="PANTHER" id="PTHR13126">
    <property type="entry name" value="CHAPERONE ATP11"/>
    <property type="match status" value="1"/>
</dbReference>
<dbReference type="HOGENOM" id="CLU_054226_1_0_1"/>